<dbReference type="OrthoDB" id="7537227at2759"/>
<dbReference type="SMART" id="SM00185">
    <property type="entry name" value="ARM"/>
    <property type="match status" value="4"/>
</dbReference>
<evidence type="ECO:0000313" key="3">
    <source>
        <dbReference type="Proteomes" id="UP000794436"/>
    </source>
</evidence>
<reference evidence="2" key="1">
    <citation type="submission" date="2019-03" db="EMBL/GenBank/DDBJ databases">
        <title>Long read genome sequence of the mycoparasitic Pythium oligandrum ATCC 38472 isolated from sugarbeet rhizosphere.</title>
        <authorList>
            <person name="Gaulin E."/>
        </authorList>
    </citation>
    <scope>NUCLEOTIDE SEQUENCE</scope>
    <source>
        <strain evidence="2">ATCC 38472_TT</strain>
    </source>
</reference>
<feature type="region of interest" description="Disordered" evidence="1">
    <location>
        <begin position="586"/>
        <end position="611"/>
    </location>
</feature>
<feature type="compositionally biased region" description="Basic and acidic residues" evidence="1">
    <location>
        <begin position="7"/>
        <end position="22"/>
    </location>
</feature>
<sequence length="629" mass="69377">MPMQVIEPKDAEYPHVPTPKEHELSRQVVDLQQEKDAIELKLMTQIKDLEAQIHKLQVRVQDLSQHLQATKREQIQSEQAAIEQERAIWRVRVEALQTELDQEKNDKEAQKKWRVKFTEADNNAVVDPVDDALARFAQSIALLPASAAPKATQAGVLPFLVHLLRENFSDVVTGSVLMALVHLAIYQKPQRPTRLRSVLAPATEAICVKEEIVKAGVAAPLAHILESVRNARVLVEGARLCAALSGDVPNKRVLAAKNIVRHLIQLLLPRSDDGTPDDAMSTARRETLPLPGPSELQHFGLSALVNLAYDSEILRSQIVNFDFIPIAVRYLRESPVLTVQAEAAKLLGNLAFNHVVNQSAILTAEGDAFLTRRLTATYMHQSADLVRASAVGVGNLAYTSVNQLSIGYGDATTFLLQLLVDATQPLVLEAAAIAICGLCHQNPLNKSRVAAQNGLQVLLYVIGRSQRYGHNEAVLIAALECFAIVAKPKPARQQVMELDGHLPICQFCKKSNSEPLLIAAGMAICALIPASTERSRWLADGKEYKLETQNVALSALERVKHQVYATRTQATPSWLARGIAQLTSYASSKDPSGKVEEEEEPTEFHERSYYSMESLTEIEPDELCPGFYD</sequence>
<dbReference type="Gene3D" id="1.25.10.10">
    <property type="entry name" value="Leucine-rich Repeat Variant"/>
    <property type="match status" value="2"/>
</dbReference>
<dbReference type="InterPro" id="IPR011989">
    <property type="entry name" value="ARM-like"/>
</dbReference>
<accession>A0A8K1CS29</accession>
<dbReference type="PANTHER" id="PTHR23315:SF7">
    <property type="entry name" value="U-BOX DOMAIN-CONTAINING PROTEIN 4"/>
    <property type="match status" value="1"/>
</dbReference>
<keyword evidence="3" id="KW-1185">Reference proteome</keyword>
<evidence type="ECO:0000256" key="1">
    <source>
        <dbReference type="SAM" id="MobiDB-lite"/>
    </source>
</evidence>
<protein>
    <submittedName>
        <fullName evidence="2">Uncharacterized protein</fullName>
    </submittedName>
</protein>
<dbReference type="Proteomes" id="UP000794436">
    <property type="component" value="Unassembled WGS sequence"/>
</dbReference>
<dbReference type="PANTHER" id="PTHR23315">
    <property type="entry name" value="U BOX DOMAIN-CONTAINING"/>
    <property type="match status" value="1"/>
</dbReference>
<dbReference type="SUPFAM" id="SSF48371">
    <property type="entry name" value="ARM repeat"/>
    <property type="match status" value="1"/>
</dbReference>
<evidence type="ECO:0000313" key="2">
    <source>
        <dbReference type="EMBL" id="TMW67631.1"/>
    </source>
</evidence>
<comment type="caution">
    <text evidence="2">The sequence shown here is derived from an EMBL/GenBank/DDBJ whole genome shotgun (WGS) entry which is preliminary data.</text>
</comment>
<name>A0A8K1CS29_PYTOL</name>
<dbReference type="AlphaFoldDB" id="A0A8K1CS29"/>
<gene>
    <name evidence="2" type="ORF">Poli38472_011251</name>
</gene>
<organism evidence="2 3">
    <name type="scientific">Pythium oligandrum</name>
    <name type="common">Mycoparasitic fungus</name>
    <dbReference type="NCBI Taxonomy" id="41045"/>
    <lineage>
        <taxon>Eukaryota</taxon>
        <taxon>Sar</taxon>
        <taxon>Stramenopiles</taxon>
        <taxon>Oomycota</taxon>
        <taxon>Peronosporomycetes</taxon>
        <taxon>Pythiales</taxon>
        <taxon>Pythiaceae</taxon>
        <taxon>Pythium</taxon>
    </lineage>
</organism>
<proteinExistence type="predicted"/>
<dbReference type="InterPro" id="IPR000225">
    <property type="entry name" value="Armadillo"/>
</dbReference>
<feature type="region of interest" description="Disordered" evidence="1">
    <location>
        <begin position="1"/>
        <end position="22"/>
    </location>
</feature>
<dbReference type="InterPro" id="IPR016024">
    <property type="entry name" value="ARM-type_fold"/>
</dbReference>
<dbReference type="EMBL" id="SPLM01000004">
    <property type="protein sequence ID" value="TMW67631.1"/>
    <property type="molecule type" value="Genomic_DNA"/>
</dbReference>